<evidence type="ECO:0000313" key="4">
    <source>
        <dbReference type="Proteomes" id="UP000252519"/>
    </source>
</evidence>
<protein>
    <recommendedName>
        <fullName evidence="2">PBC domain-containing protein</fullName>
    </recommendedName>
</protein>
<dbReference type="PROSITE" id="PS51978">
    <property type="entry name" value="PBC"/>
    <property type="match status" value="1"/>
</dbReference>
<organism evidence="3 4">
    <name type="scientific">Ancylostoma caninum</name>
    <name type="common">Dog hookworm</name>
    <dbReference type="NCBI Taxonomy" id="29170"/>
    <lineage>
        <taxon>Eukaryota</taxon>
        <taxon>Metazoa</taxon>
        <taxon>Ecdysozoa</taxon>
        <taxon>Nematoda</taxon>
        <taxon>Chromadorea</taxon>
        <taxon>Rhabditida</taxon>
        <taxon>Rhabditina</taxon>
        <taxon>Rhabditomorpha</taxon>
        <taxon>Strongyloidea</taxon>
        <taxon>Ancylostomatidae</taxon>
        <taxon>Ancylostomatinae</taxon>
        <taxon>Ancylostoma</taxon>
    </lineage>
</organism>
<comment type="caution">
    <text evidence="3">The sequence shown here is derived from an EMBL/GenBank/DDBJ whole genome shotgun (WGS) entry which is preliminary data.</text>
</comment>
<proteinExistence type="predicted"/>
<sequence length="81" mass="9638">MLRALDNPVLPIDADDEMDEESQKLESAYVKKMEYLRKLLYSNILHLQKNFEDIEANMRLVLRDQQILRPIYQQVNVNCTI</sequence>
<dbReference type="Proteomes" id="UP000252519">
    <property type="component" value="Unassembled WGS sequence"/>
</dbReference>
<evidence type="ECO:0000256" key="1">
    <source>
        <dbReference type="ARBA" id="ARBA00004123"/>
    </source>
</evidence>
<evidence type="ECO:0000259" key="2">
    <source>
        <dbReference type="PROSITE" id="PS51978"/>
    </source>
</evidence>
<dbReference type="AlphaFoldDB" id="A0A368GRN5"/>
<comment type="subcellular location">
    <subcellularLocation>
        <location evidence="1">Nucleus</location>
    </subcellularLocation>
</comment>
<dbReference type="GO" id="GO:0005634">
    <property type="term" value="C:nucleus"/>
    <property type="evidence" value="ECO:0007669"/>
    <property type="project" value="UniProtKB-SubCell"/>
</dbReference>
<dbReference type="GO" id="GO:0003700">
    <property type="term" value="F:DNA-binding transcription factor activity"/>
    <property type="evidence" value="ECO:0007669"/>
    <property type="project" value="InterPro"/>
</dbReference>
<name>A0A368GRN5_ANCCA</name>
<keyword evidence="4" id="KW-1185">Reference proteome</keyword>
<accession>A0A368GRN5</accession>
<dbReference type="EMBL" id="JOJR01000069">
    <property type="protein sequence ID" value="RCN47026.1"/>
    <property type="molecule type" value="Genomic_DNA"/>
</dbReference>
<evidence type="ECO:0000313" key="3">
    <source>
        <dbReference type="EMBL" id="RCN47026.1"/>
    </source>
</evidence>
<reference evidence="3 4" key="1">
    <citation type="submission" date="2014-10" db="EMBL/GenBank/DDBJ databases">
        <title>Draft genome of the hookworm Ancylostoma caninum.</title>
        <authorList>
            <person name="Mitreva M."/>
        </authorList>
    </citation>
    <scope>NUCLEOTIDE SEQUENCE [LARGE SCALE GENOMIC DNA]</scope>
    <source>
        <strain evidence="3 4">Baltimore</strain>
    </source>
</reference>
<feature type="domain" description="PBC" evidence="2">
    <location>
        <begin position="1"/>
        <end position="81"/>
    </location>
</feature>
<gene>
    <name evidence="3" type="ORF">ANCCAN_06957</name>
</gene>
<dbReference type="InterPro" id="IPR005542">
    <property type="entry name" value="PBX_PBC_dom"/>
</dbReference>